<accession>A0A557QM04</accession>
<dbReference type="Proteomes" id="UP000319502">
    <property type="component" value="Unassembled WGS sequence"/>
</dbReference>
<gene>
    <name evidence="1" type="ORF">FHP91_14175</name>
</gene>
<protein>
    <submittedName>
        <fullName evidence="1">Uncharacterized protein</fullName>
    </submittedName>
</protein>
<evidence type="ECO:0000313" key="1">
    <source>
        <dbReference type="EMBL" id="TVO53930.1"/>
    </source>
</evidence>
<dbReference type="EMBL" id="VMNK01000014">
    <property type="protein sequence ID" value="TVO53930.1"/>
    <property type="molecule type" value="Genomic_DNA"/>
</dbReference>
<dbReference type="AlphaFoldDB" id="A0A557QM04"/>
<proteinExistence type="predicted"/>
<reference evidence="1 2" key="1">
    <citation type="submission" date="2019-07" db="EMBL/GenBank/DDBJ databases">
        <title>The pathways for chlorine oxyanion respiration interact through the shared metabolite chlorate.</title>
        <authorList>
            <person name="Barnum T.P."/>
            <person name="Cheng Y."/>
            <person name="Hill K.A."/>
            <person name="Lucas L.N."/>
            <person name="Carlson H.K."/>
            <person name="Coates J.D."/>
        </authorList>
    </citation>
    <scope>NUCLEOTIDE SEQUENCE [LARGE SCALE GENOMIC DNA]</scope>
    <source>
        <strain evidence="1 2">SFB-3</strain>
    </source>
</reference>
<comment type="caution">
    <text evidence="1">The sequence shown here is derived from an EMBL/GenBank/DDBJ whole genome shotgun (WGS) entry which is preliminary data.</text>
</comment>
<name>A0A557QM04_9RHOO</name>
<evidence type="ECO:0000313" key="2">
    <source>
        <dbReference type="Proteomes" id="UP000319502"/>
    </source>
</evidence>
<sequence>MKRTANPGSSRSNKITSQQHIAMAHELRRATFAKYIDVTVSRINGSVTRAVQWLNSHPVIS</sequence>
<dbReference type="RefSeq" id="WP_144310211.1">
    <property type="nucleotide sequence ID" value="NZ_VMNK01000014.1"/>
</dbReference>
<organism evidence="1 2">
    <name type="scientific">Denitromonas halophila</name>
    <dbReference type="NCBI Taxonomy" id="1629404"/>
    <lineage>
        <taxon>Bacteria</taxon>
        <taxon>Pseudomonadati</taxon>
        <taxon>Pseudomonadota</taxon>
        <taxon>Betaproteobacteria</taxon>
        <taxon>Rhodocyclales</taxon>
        <taxon>Zoogloeaceae</taxon>
        <taxon>Denitromonas</taxon>
    </lineage>
</organism>
<keyword evidence="2" id="KW-1185">Reference proteome</keyword>